<keyword evidence="4" id="KW-1185">Reference proteome</keyword>
<dbReference type="Proteomes" id="UP000183945">
    <property type="component" value="Unassembled WGS sequence"/>
</dbReference>
<evidence type="ECO:0000256" key="1">
    <source>
        <dbReference type="SAM" id="SignalP"/>
    </source>
</evidence>
<protein>
    <submittedName>
        <fullName evidence="3">Putative beta-lactamase-inhibitor-like, PepSY-like</fullName>
    </submittedName>
</protein>
<dbReference type="AlphaFoldDB" id="A0A1M5E2Y0"/>
<feature type="domain" description="Putative beta-lactamase-inhibitor-like PepSY-like" evidence="2">
    <location>
        <begin position="54"/>
        <end position="141"/>
    </location>
</feature>
<accession>A0A1M5E2Y0</accession>
<proteinExistence type="predicted"/>
<organism evidence="3 4">
    <name type="scientific">Salegentibacter echinorum</name>
    <dbReference type="NCBI Taxonomy" id="1073325"/>
    <lineage>
        <taxon>Bacteria</taxon>
        <taxon>Pseudomonadati</taxon>
        <taxon>Bacteroidota</taxon>
        <taxon>Flavobacteriia</taxon>
        <taxon>Flavobacteriales</taxon>
        <taxon>Flavobacteriaceae</taxon>
        <taxon>Salegentibacter</taxon>
    </lineage>
</organism>
<dbReference type="SUPFAM" id="SSF160574">
    <property type="entry name" value="BT0923-like"/>
    <property type="match status" value="1"/>
</dbReference>
<feature type="signal peptide" evidence="1">
    <location>
        <begin position="1"/>
        <end position="19"/>
    </location>
</feature>
<reference evidence="4" key="1">
    <citation type="submission" date="2016-11" db="EMBL/GenBank/DDBJ databases">
        <authorList>
            <person name="Varghese N."/>
            <person name="Submissions S."/>
        </authorList>
    </citation>
    <scope>NUCLEOTIDE SEQUENCE [LARGE SCALE GENOMIC DNA]</scope>
    <source>
        <strain evidence="4">DSM 24579</strain>
    </source>
</reference>
<dbReference type="Pfam" id="PF11396">
    <property type="entry name" value="PepSY_like"/>
    <property type="match status" value="1"/>
</dbReference>
<feature type="chain" id="PRO_5012070168" evidence="1">
    <location>
        <begin position="20"/>
        <end position="146"/>
    </location>
</feature>
<dbReference type="Gene3D" id="3.10.450.360">
    <property type="match status" value="1"/>
</dbReference>
<sequence length="146" mass="16892">MKNLKIAALALFATAAVSAQDLRMDEVPTNLADSFQKEYPNASDVEWEMEGMNYNVEFDVDRLEHEIWYSKDGKIVKMEQELDNKNLSDMITKLIDSKYSAYKIDSVEMTEKDGKKTYEVELDKGWTEEKTLIVDENGKVINEYDD</sequence>
<keyword evidence="1" id="KW-0732">Signal</keyword>
<dbReference type="STRING" id="1073325.SAMN05444483_102213"/>
<evidence type="ECO:0000313" key="3">
    <source>
        <dbReference type="EMBL" id="SHF73583.1"/>
    </source>
</evidence>
<evidence type="ECO:0000313" key="4">
    <source>
        <dbReference type="Proteomes" id="UP000183945"/>
    </source>
</evidence>
<gene>
    <name evidence="3" type="ORF">SAMN05444483_102213</name>
</gene>
<dbReference type="InterPro" id="IPR021533">
    <property type="entry name" value="PepSY-like"/>
</dbReference>
<dbReference type="EMBL" id="FQVT01000002">
    <property type="protein sequence ID" value="SHF73583.1"/>
    <property type="molecule type" value="Genomic_DNA"/>
</dbReference>
<name>A0A1M5E2Y0_SALEC</name>
<evidence type="ECO:0000259" key="2">
    <source>
        <dbReference type="Pfam" id="PF11396"/>
    </source>
</evidence>